<dbReference type="Proteomes" id="UP000828048">
    <property type="component" value="Chromosome 4"/>
</dbReference>
<protein>
    <submittedName>
        <fullName evidence="1">Uncharacterized protein</fullName>
    </submittedName>
</protein>
<sequence>MTPVLSLSNTSQFISGFYCFPNETSCFFGIVVFAKRYDSEYLFPYRKIINAPQLVWSANRDRPVEVNATLKFTGNGDLILEDADGNMVWSTDTGGKSVTGLRLTEFGNLVLFDRNNMTVWQSFDHPTDSLLPGQKLVYGQKLMARTSSSDFRRGLFSLSVQDVSLIGYLETNPPLVYYKSLLVGFQNFRNSKEANVAFENRSFNGQNIPLGSRAQFMRLEPDGHLKVYGWGGAEWETVADLLTSDISDCGYPMACSKYGICSNGTCGCLGNFGQISYKQPNVGCSLVTPISCDYSQYHSLLEIKNTSYFAISKWLENYQLAEKTGLEDCKNRCLRNCSCKAALFTVPDQLFYNSWRSCLMISEVFSLISTEGDSRTSTDRRVESLLWSA</sequence>
<evidence type="ECO:0000313" key="2">
    <source>
        <dbReference type="Proteomes" id="UP000828048"/>
    </source>
</evidence>
<proteinExistence type="predicted"/>
<reference evidence="1 2" key="1">
    <citation type="journal article" date="2021" name="Hortic Res">
        <title>High-quality reference genome and annotation aids understanding of berry development for evergreen blueberry (Vaccinium darrowii).</title>
        <authorList>
            <person name="Yu J."/>
            <person name="Hulse-Kemp A.M."/>
            <person name="Babiker E."/>
            <person name="Staton M."/>
        </authorList>
    </citation>
    <scope>NUCLEOTIDE SEQUENCE [LARGE SCALE GENOMIC DNA]</scope>
    <source>
        <strain evidence="2">cv. NJ 8807/NJ 8810</strain>
        <tissue evidence="1">Young leaf</tissue>
    </source>
</reference>
<dbReference type="EMBL" id="CM037154">
    <property type="protein sequence ID" value="KAH7859760.1"/>
    <property type="molecule type" value="Genomic_DNA"/>
</dbReference>
<organism evidence="1 2">
    <name type="scientific">Vaccinium darrowii</name>
    <dbReference type="NCBI Taxonomy" id="229202"/>
    <lineage>
        <taxon>Eukaryota</taxon>
        <taxon>Viridiplantae</taxon>
        <taxon>Streptophyta</taxon>
        <taxon>Embryophyta</taxon>
        <taxon>Tracheophyta</taxon>
        <taxon>Spermatophyta</taxon>
        <taxon>Magnoliopsida</taxon>
        <taxon>eudicotyledons</taxon>
        <taxon>Gunneridae</taxon>
        <taxon>Pentapetalae</taxon>
        <taxon>asterids</taxon>
        <taxon>Ericales</taxon>
        <taxon>Ericaceae</taxon>
        <taxon>Vaccinioideae</taxon>
        <taxon>Vaccinieae</taxon>
        <taxon>Vaccinium</taxon>
    </lineage>
</organism>
<accession>A0ACB7Z1U6</accession>
<name>A0ACB7Z1U6_9ERIC</name>
<keyword evidence="2" id="KW-1185">Reference proteome</keyword>
<gene>
    <name evidence="1" type="ORF">Vadar_005162</name>
</gene>
<comment type="caution">
    <text evidence="1">The sequence shown here is derived from an EMBL/GenBank/DDBJ whole genome shotgun (WGS) entry which is preliminary data.</text>
</comment>
<evidence type="ECO:0000313" key="1">
    <source>
        <dbReference type="EMBL" id="KAH7859760.1"/>
    </source>
</evidence>